<dbReference type="Proteomes" id="UP001165427">
    <property type="component" value="Unassembled WGS sequence"/>
</dbReference>
<name>A0AA41UNS0_9BACT</name>
<dbReference type="AlphaFoldDB" id="A0AA41UNS0"/>
<dbReference type="RefSeq" id="WP_246903260.1">
    <property type="nucleotide sequence ID" value="NZ_JALJRB010000003.1"/>
</dbReference>
<protein>
    <submittedName>
        <fullName evidence="1">Uncharacterized protein</fullName>
    </submittedName>
</protein>
<dbReference type="EMBL" id="JALJRB010000003">
    <property type="protein sequence ID" value="MCJ8499768.1"/>
    <property type="molecule type" value="Genomic_DNA"/>
</dbReference>
<evidence type="ECO:0000313" key="1">
    <source>
        <dbReference type="EMBL" id="MCJ8499768.1"/>
    </source>
</evidence>
<reference evidence="1" key="1">
    <citation type="submission" date="2022-04" db="EMBL/GenBank/DDBJ databases">
        <title>Desulfatitalea alkaliphila sp. nov., a novel anaerobic sulfate-reducing bacterium isolated from terrestrial mud volcano, Taman Peninsula, Russia.</title>
        <authorList>
            <person name="Khomyakova M.A."/>
            <person name="Merkel A.Y."/>
            <person name="Slobodkin A.I."/>
        </authorList>
    </citation>
    <scope>NUCLEOTIDE SEQUENCE</scope>
    <source>
        <strain evidence="1">M08but</strain>
    </source>
</reference>
<comment type="caution">
    <text evidence="1">The sequence shown here is derived from an EMBL/GenBank/DDBJ whole genome shotgun (WGS) entry which is preliminary data.</text>
</comment>
<keyword evidence="2" id="KW-1185">Reference proteome</keyword>
<sequence length="132" mass="14662">MNPYFQIEFKKHNNTLHVDPRGDFDGNSAWELIHLLHAQYDDVREVVIETRHLREMCPFGCRMFQCQLKLTRVPADRLVFQGEKGRAIAPVESRVVVGATKGGCGCSGDCANCPCSAEKGVKADTGGRLPRS</sequence>
<evidence type="ECO:0000313" key="2">
    <source>
        <dbReference type="Proteomes" id="UP001165427"/>
    </source>
</evidence>
<accession>A0AA41UNS0</accession>
<proteinExistence type="predicted"/>
<gene>
    <name evidence="1" type="ORF">MRX98_04215</name>
</gene>
<organism evidence="1 2">
    <name type="scientific">Desulfatitalea alkaliphila</name>
    <dbReference type="NCBI Taxonomy" id="2929485"/>
    <lineage>
        <taxon>Bacteria</taxon>
        <taxon>Pseudomonadati</taxon>
        <taxon>Thermodesulfobacteriota</taxon>
        <taxon>Desulfobacteria</taxon>
        <taxon>Desulfobacterales</taxon>
        <taxon>Desulfosarcinaceae</taxon>
        <taxon>Desulfatitalea</taxon>
    </lineage>
</organism>